<keyword evidence="4 8" id="KW-0812">Transmembrane</keyword>
<evidence type="ECO:0000259" key="9">
    <source>
        <dbReference type="Pfam" id="PF00593"/>
    </source>
</evidence>
<sequence length="137" mass="15497">MTPNWQFSASYTYVLSQYVKDATESNEGKLFAPNQPKHLFKAATHYNLQGELSKVRVGADLFAQSKTFNRVGNGTADQDAYGIVGLMAGYKFDEHWDGRVNFNNVLNTRYWQGIPNESGTGQYGDPRNLMFSLKWSL</sequence>
<proteinExistence type="inferred from homology"/>
<evidence type="ECO:0000313" key="11">
    <source>
        <dbReference type="Proteomes" id="UP000093104"/>
    </source>
</evidence>
<evidence type="ECO:0000256" key="5">
    <source>
        <dbReference type="ARBA" id="ARBA00023077"/>
    </source>
</evidence>
<evidence type="ECO:0000313" key="10">
    <source>
        <dbReference type="EMBL" id="OCR25064.1"/>
    </source>
</evidence>
<keyword evidence="3 8" id="KW-1134">Transmembrane beta strand</keyword>
<keyword evidence="6 8" id="KW-0472">Membrane</keyword>
<dbReference type="PANTHER" id="PTHR32552:SF74">
    <property type="entry name" value="HYDROXAMATE SIDEROPHORE RECEPTOR FHUE"/>
    <property type="match status" value="1"/>
</dbReference>
<accession>A0A1C7Z4T3</accession>
<reference evidence="10 11" key="1">
    <citation type="submission" date="2015-07" db="EMBL/GenBank/DDBJ databases">
        <title>Draft genome sequence of a diazotrophic, plant growth-promoting rhizobacterium of the Pseudomonas syringae complex.</title>
        <authorList>
            <person name="Patten C.L."/>
            <person name="Jeong H."/>
        </authorList>
    </citation>
    <scope>NUCLEOTIDE SEQUENCE [LARGE SCALE GENOMIC DNA]</scope>
    <source>
        <strain evidence="10 11">GR12-2</strain>
    </source>
</reference>
<keyword evidence="2 8" id="KW-0813">Transport</keyword>
<dbReference type="EMBL" id="LGSI01000038">
    <property type="protein sequence ID" value="OCR25064.1"/>
    <property type="molecule type" value="Genomic_DNA"/>
</dbReference>
<organism evidence="10 11">
    <name type="scientific">Pseudomonas syringae</name>
    <dbReference type="NCBI Taxonomy" id="317"/>
    <lineage>
        <taxon>Bacteria</taxon>
        <taxon>Pseudomonadati</taxon>
        <taxon>Pseudomonadota</taxon>
        <taxon>Gammaproteobacteria</taxon>
        <taxon>Pseudomonadales</taxon>
        <taxon>Pseudomonadaceae</taxon>
        <taxon>Pseudomonas</taxon>
    </lineage>
</organism>
<comment type="similarity">
    <text evidence="8">Belongs to the TonB-dependent receptor family.</text>
</comment>
<dbReference type="GO" id="GO:0015344">
    <property type="term" value="F:siderophore uptake transmembrane transporter activity"/>
    <property type="evidence" value="ECO:0007669"/>
    <property type="project" value="TreeGrafter"/>
</dbReference>
<evidence type="ECO:0000256" key="1">
    <source>
        <dbReference type="ARBA" id="ARBA00004571"/>
    </source>
</evidence>
<feature type="domain" description="TonB-dependent receptor-like beta-barrel" evidence="9">
    <location>
        <begin position="5"/>
        <end position="105"/>
    </location>
</feature>
<dbReference type="PROSITE" id="PS52016">
    <property type="entry name" value="TONB_DEPENDENT_REC_3"/>
    <property type="match status" value="1"/>
</dbReference>
<dbReference type="InterPro" id="IPR000531">
    <property type="entry name" value="Beta-barrel_TonB"/>
</dbReference>
<evidence type="ECO:0000256" key="6">
    <source>
        <dbReference type="ARBA" id="ARBA00023136"/>
    </source>
</evidence>
<comment type="subcellular location">
    <subcellularLocation>
        <location evidence="1 8">Cell outer membrane</location>
        <topology evidence="1 8">Multi-pass membrane protein</topology>
    </subcellularLocation>
</comment>
<evidence type="ECO:0000256" key="2">
    <source>
        <dbReference type="ARBA" id="ARBA00022448"/>
    </source>
</evidence>
<evidence type="ECO:0000256" key="4">
    <source>
        <dbReference type="ARBA" id="ARBA00022692"/>
    </source>
</evidence>
<gene>
    <name evidence="10" type="ORF">AFK24_11245</name>
</gene>
<dbReference type="AlphaFoldDB" id="A0A1C7Z4T3"/>
<dbReference type="InterPro" id="IPR036942">
    <property type="entry name" value="Beta-barrel_TonB_sf"/>
</dbReference>
<protein>
    <recommendedName>
        <fullName evidence="9">TonB-dependent receptor-like beta-barrel domain-containing protein</fullName>
    </recommendedName>
</protein>
<comment type="caution">
    <text evidence="10">The sequence shown here is derived from an EMBL/GenBank/DDBJ whole genome shotgun (WGS) entry which is preliminary data.</text>
</comment>
<dbReference type="Pfam" id="PF00593">
    <property type="entry name" value="TonB_dep_Rec_b-barrel"/>
    <property type="match status" value="1"/>
</dbReference>
<keyword evidence="5" id="KW-0798">TonB box</keyword>
<evidence type="ECO:0000256" key="8">
    <source>
        <dbReference type="PROSITE-ProRule" id="PRU01360"/>
    </source>
</evidence>
<dbReference type="Proteomes" id="UP000093104">
    <property type="component" value="Unassembled WGS sequence"/>
</dbReference>
<dbReference type="PATRIC" id="fig|317.243.peg.1946"/>
<evidence type="ECO:0000256" key="7">
    <source>
        <dbReference type="ARBA" id="ARBA00023237"/>
    </source>
</evidence>
<dbReference type="SUPFAM" id="SSF56935">
    <property type="entry name" value="Porins"/>
    <property type="match status" value="1"/>
</dbReference>
<dbReference type="GO" id="GO:0009279">
    <property type="term" value="C:cell outer membrane"/>
    <property type="evidence" value="ECO:0007669"/>
    <property type="project" value="UniProtKB-SubCell"/>
</dbReference>
<dbReference type="PANTHER" id="PTHR32552">
    <property type="entry name" value="FERRICHROME IRON RECEPTOR-RELATED"/>
    <property type="match status" value="1"/>
</dbReference>
<keyword evidence="7 8" id="KW-0998">Cell outer membrane</keyword>
<evidence type="ECO:0000256" key="3">
    <source>
        <dbReference type="ARBA" id="ARBA00022452"/>
    </source>
</evidence>
<name>A0A1C7Z4T3_PSESX</name>
<dbReference type="InterPro" id="IPR039426">
    <property type="entry name" value="TonB-dep_rcpt-like"/>
</dbReference>
<dbReference type="Gene3D" id="2.40.170.20">
    <property type="entry name" value="TonB-dependent receptor, beta-barrel domain"/>
    <property type="match status" value="1"/>
</dbReference>